<evidence type="ECO:0000313" key="2">
    <source>
        <dbReference type="Proteomes" id="UP000034617"/>
    </source>
</evidence>
<protein>
    <submittedName>
        <fullName evidence="1">Uncharacterized protein</fullName>
    </submittedName>
</protein>
<gene>
    <name evidence="1" type="ORF">UW22_C0002G0012</name>
</gene>
<organism evidence="1 2">
    <name type="scientific">Candidatus Gottesmanbacteria bacterium GW2011_GWB1_44_11c</name>
    <dbReference type="NCBI Taxonomy" id="1618447"/>
    <lineage>
        <taxon>Bacteria</taxon>
        <taxon>Candidatus Gottesmaniibacteriota</taxon>
    </lineage>
</organism>
<reference evidence="1 2" key="1">
    <citation type="journal article" date="2015" name="Nature">
        <title>rRNA introns, odd ribosomes, and small enigmatic genomes across a large radiation of phyla.</title>
        <authorList>
            <person name="Brown C.T."/>
            <person name="Hug L.A."/>
            <person name="Thomas B.C."/>
            <person name="Sharon I."/>
            <person name="Castelle C.J."/>
            <person name="Singh A."/>
            <person name="Wilkins M.J."/>
            <person name="Williams K.H."/>
            <person name="Banfield J.F."/>
        </authorList>
    </citation>
    <scope>NUCLEOTIDE SEQUENCE [LARGE SCALE GENOMIC DNA]</scope>
</reference>
<proteinExistence type="predicted"/>
<dbReference type="Proteomes" id="UP000034617">
    <property type="component" value="Unassembled WGS sequence"/>
</dbReference>
<sequence>MAERQIAFKYEGQRFVVDQKAYDLNRIVLPDGRMLEANSWLESMPPQPKGLHEVLHLFKDLEPEEIAKQLNAILAVEVIVH</sequence>
<dbReference type="EMBL" id="LCHM01000002">
    <property type="protein sequence ID" value="KKT39036.1"/>
    <property type="molecule type" value="Genomic_DNA"/>
</dbReference>
<comment type="caution">
    <text evidence="1">The sequence shown here is derived from an EMBL/GenBank/DDBJ whole genome shotgun (WGS) entry which is preliminary data.</text>
</comment>
<accession>A0A0G1GV99</accession>
<dbReference type="AlphaFoldDB" id="A0A0G1GV99"/>
<evidence type="ECO:0000313" key="1">
    <source>
        <dbReference type="EMBL" id="KKT39036.1"/>
    </source>
</evidence>
<name>A0A0G1GV99_9BACT</name>